<accession>A0ABN9PVF3</accession>
<gene>
    <name evidence="3" type="ORF">PCOR1329_LOCUS6347</name>
</gene>
<reference evidence="3" key="1">
    <citation type="submission" date="2023-10" db="EMBL/GenBank/DDBJ databases">
        <authorList>
            <person name="Chen Y."/>
            <person name="Shah S."/>
            <person name="Dougan E. K."/>
            <person name="Thang M."/>
            <person name="Chan C."/>
        </authorList>
    </citation>
    <scope>NUCLEOTIDE SEQUENCE [LARGE SCALE GENOMIC DNA]</scope>
</reference>
<feature type="compositionally biased region" description="Polar residues" evidence="1">
    <location>
        <begin position="201"/>
        <end position="214"/>
    </location>
</feature>
<feature type="non-terminal residue" evidence="3">
    <location>
        <position position="1"/>
    </location>
</feature>
<dbReference type="Proteomes" id="UP001189429">
    <property type="component" value="Unassembled WGS sequence"/>
</dbReference>
<protein>
    <submittedName>
        <fullName evidence="3">Uncharacterized protein</fullName>
    </submittedName>
</protein>
<feature type="compositionally biased region" description="Basic and acidic residues" evidence="1">
    <location>
        <begin position="284"/>
        <end position="295"/>
    </location>
</feature>
<keyword evidence="4" id="KW-1185">Reference proteome</keyword>
<organism evidence="3 4">
    <name type="scientific">Prorocentrum cordatum</name>
    <dbReference type="NCBI Taxonomy" id="2364126"/>
    <lineage>
        <taxon>Eukaryota</taxon>
        <taxon>Sar</taxon>
        <taxon>Alveolata</taxon>
        <taxon>Dinophyceae</taxon>
        <taxon>Prorocentrales</taxon>
        <taxon>Prorocentraceae</taxon>
        <taxon>Prorocentrum</taxon>
    </lineage>
</organism>
<keyword evidence="2" id="KW-0732">Signal</keyword>
<evidence type="ECO:0000313" key="3">
    <source>
        <dbReference type="EMBL" id="CAK0797192.1"/>
    </source>
</evidence>
<feature type="chain" id="PRO_5045043257" evidence="2">
    <location>
        <begin position="30"/>
        <end position="379"/>
    </location>
</feature>
<proteinExistence type="predicted"/>
<name>A0ABN9PVF3_9DINO</name>
<feature type="compositionally biased region" description="Low complexity" evidence="1">
    <location>
        <begin position="343"/>
        <end position="353"/>
    </location>
</feature>
<evidence type="ECO:0000256" key="1">
    <source>
        <dbReference type="SAM" id="MobiDB-lite"/>
    </source>
</evidence>
<feature type="non-terminal residue" evidence="3">
    <location>
        <position position="379"/>
    </location>
</feature>
<dbReference type="EMBL" id="CAUYUJ010001699">
    <property type="protein sequence ID" value="CAK0797192.1"/>
    <property type="molecule type" value="Genomic_DNA"/>
</dbReference>
<comment type="caution">
    <text evidence="3">The sequence shown here is derived from an EMBL/GenBank/DDBJ whole genome shotgun (WGS) entry which is preliminary data.</text>
</comment>
<sequence length="379" mass="41289">VVPGADWEQAFHGTWWYAVWLVLDSGVLLESNDKASGHDFWEPGVYCTPVLETARWYARPHVLFGDGAYHRVLFELRVDPERRKRQRQRGGVQWVFNSSAVSIHAMWVEINAPPDNGEERVNEWDPGLEALPSGRDRPELVVNPRDFASERPAASRGGVSATGSGLVSTPTIRFGSISMASAPDSIRLGIPIWAPIRQRRPTSLPTSANATSPDSAADCRRPDSVRSPIRLLDSTPASSELRPTRTLRRRELGAGAPKDQEEGPPGSAAPQAQVTGAPRVRRRPREDPQDPWRPDEPEDEEERPDPAAWQPPLPPAPAPGRPQAATTRASAYTRLRLDGYGSGASSAPRLAAPAGPPPPREARGPAGAERARLLVPSLP</sequence>
<feature type="region of interest" description="Disordered" evidence="1">
    <location>
        <begin position="148"/>
        <end position="167"/>
    </location>
</feature>
<feature type="region of interest" description="Disordered" evidence="1">
    <location>
        <begin position="199"/>
        <end position="379"/>
    </location>
</feature>
<evidence type="ECO:0000313" key="4">
    <source>
        <dbReference type="Proteomes" id="UP001189429"/>
    </source>
</evidence>
<feature type="signal peptide" evidence="2">
    <location>
        <begin position="1"/>
        <end position="29"/>
    </location>
</feature>
<feature type="compositionally biased region" description="Pro residues" evidence="1">
    <location>
        <begin position="309"/>
        <end position="320"/>
    </location>
</feature>
<evidence type="ECO:0000256" key="2">
    <source>
        <dbReference type="SAM" id="SignalP"/>
    </source>
</evidence>